<name>A0A7S4B5I9_CHRCT</name>
<dbReference type="AlphaFoldDB" id="A0A7S4B5I9"/>
<organism evidence="1">
    <name type="scientific">Chrysotila carterae</name>
    <name type="common">Marine alga</name>
    <name type="synonym">Syracosphaera carterae</name>
    <dbReference type="NCBI Taxonomy" id="13221"/>
    <lineage>
        <taxon>Eukaryota</taxon>
        <taxon>Haptista</taxon>
        <taxon>Haptophyta</taxon>
        <taxon>Prymnesiophyceae</taxon>
        <taxon>Isochrysidales</taxon>
        <taxon>Isochrysidaceae</taxon>
        <taxon>Chrysotila</taxon>
    </lineage>
</organism>
<reference evidence="1" key="1">
    <citation type="submission" date="2021-01" db="EMBL/GenBank/DDBJ databases">
        <authorList>
            <person name="Corre E."/>
            <person name="Pelletier E."/>
            <person name="Niang G."/>
            <person name="Scheremetjew M."/>
            <person name="Finn R."/>
            <person name="Kale V."/>
            <person name="Holt S."/>
            <person name="Cochrane G."/>
            <person name="Meng A."/>
            <person name="Brown T."/>
            <person name="Cohen L."/>
        </authorList>
    </citation>
    <scope>NUCLEOTIDE SEQUENCE</scope>
    <source>
        <strain evidence="1">CCMP645</strain>
    </source>
</reference>
<gene>
    <name evidence="1" type="ORF">PCAR00345_LOCUS6293</name>
</gene>
<proteinExistence type="predicted"/>
<dbReference type="EMBL" id="HBIZ01010636">
    <property type="protein sequence ID" value="CAE0753706.1"/>
    <property type="molecule type" value="Transcribed_RNA"/>
</dbReference>
<accession>A0A7S4B5I9</accession>
<protein>
    <submittedName>
        <fullName evidence="1">Uncharacterized protein</fullName>
    </submittedName>
</protein>
<sequence length="315" mass="34501">MRSLCFIFVAVGSAGALRHSPKFPQVSTSTSRQAVLRAAFVSVLLPSSIGLLPYQPAAALEALGFKDLPKNTKQAYDQYWRPLQLGADFYVFELRDQISNPQKWDLVGSLAEGKSIGSASSPSRLEREFLSPMRILSLAFPPDAGGDDLQAALDGFERAMFNIGRLAKSAPGGLETPKAEQINMVLNQWESGRGYLNTFFDTINTVTLTQTLKTIPPGGEGYPRSKRLYTQVRSRPLCVRRGGSSLPDTAKVNAAADAHDRRERRAEWANTLLARSVHAWTPQAAPVASPPNPYTTRTRPSHPFPAALCWAMSSR</sequence>
<evidence type="ECO:0000313" key="1">
    <source>
        <dbReference type="EMBL" id="CAE0753706.1"/>
    </source>
</evidence>